<dbReference type="Proteomes" id="UP000095472">
    <property type="component" value="Chromosome"/>
</dbReference>
<organism evidence="1 2">
    <name type="scientific">Desertifilum tharense IPPAS B-1220</name>
    <dbReference type="NCBI Taxonomy" id="1781255"/>
    <lineage>
        <taxon>Bacteria</taxon>
        <taxon>Bacillati</taxon>
        <taxon>Cyanobacteriota</taxon>
        <taxon>Cyanophyceae</taxon>
        <taxon>Desertifilales</taxon>
        <taxon>Desertifilaceae</taxon>
        <taxon>Desertifilum</taxon>
    </lineage>
</organism>
<evidence type="ECO:0000313" key="2">
    <source>
        <dbReference type="Proteomes" id="UP000095472"/>
    </source>
</evidence>
<protein>
    <submittedName>
        <fullName evidence="1">Uncharacterized protein</fullName>
    </submittedName>
</protein>
<gene>
    <name evidence="1" type="ORF">BH720_009115</name>
</gene>
<accession>A0ACD5GXJ7</accession>
<name>A0ACD5GXJ7_9CYAN</name>
<reference evidence="1 2" key="1">
    <citation type="journal article" date="2016" name="Genome Announc.">
        <title>Draft Genome Sequence of the Thermotolerant Cyanobacterium Desertifilum sp. IPPAS B-1220.</title>
        <authorList>
            <person name="Mironov K.S."/>
            <person name="Sinetova M.A."/>
            <person name="Bolatkhan K."/>
            <person name="Zayadan B.K."/>
            <person name="Ustinova V.V."/>
            <person name="Kupriyanova E.V."/>
            <person name="Skrypnik A.N."/>
            <person name="Gogoleva N.E."/>
            <person name="Gogolev Y.V."/>
            <person name="Los D.A."/>
        </authorList>
    </citation>
    <scope>NUCLEOTIDE SEQUENCE [LARGE SCALE GENOMIC DNA]</scope>
    <source>
        <strain evidence="1 2">IPPAS B-1220</strain>
    </source>
</reference>
<sequence length="203" mass="22691">MASEPETTTFPAFGDRNLDRDRGGFPFNPNPPVRFLSSGSSPAVAQIRPPRLRDFWQEIYQQLPDLPLENQYVNRQSGEIDETNTLVGRLIRYHLYVKNRPPNFRLDWKLTMADYLDANEIIQESIYPSADVLRENPMEGDKAAIKRLTRTQRTALVDALAQIFTPEAEAQGSPTSPGGSQSPGAGRSPLPRSQPGDAQLLMP</sequence>
<evidence type="ECO:0000313" key="1">
    <source>
        <dbReference type="EMBL" id="XPM65720.1"/>
    </source>
</evidence>
<keyword evidence="2" id="KW-1185">Reference proteome</keyword>
<proteinExistence type="predicted"/>
<dbReference type="EMBL" id="CP182909">
    <property type="protein sequence ID" value="XPM65720.1"/>
    <property type="molecule type" value="Genomic_DNA"/>
</dbReference>